<dbReference type="RefSeq" id="WP_145219078.1">
    <property type="nucleotide sequence ID" value="NZ_CP036432.1"/>
</dbReference>
<dbReference type="SUPFAM" id="SSF103642">
    <property type="entry name" value="Sec-C motif"/>
    <property type="match status" value="1"/>
</dbReference>
<protein>
    <submittedName>
        <fullName evidence="1">SEC-C motif protein</fullName>
    </submittedName>
</protein>
<reference evidence="1 2" key="1">
    <citation type="submission" date="2019-02" db="EMBL/GenBank/DDBJ databases">
        <title>Deep-cultivation of Planctomycetes and their phenomic and genomic characterization uncovers novel biology.</title>
        <authorList>
            <person name="Wiegand S."/>
            <person name="Jogler M."/>
            <person name="Boedeker C."/>
            <person name="Pinto D."/>
            <person name="Vollmers J."/>
            <person name="Rivas-Marin E."/>
            <person name="Kohn T."/>
            <person name="Peeters S.H."/>
            <person name="Heuer A."/>
            <person name="Rast P."/>
            <person name="Oberbeckmann S."/>
            <person name="Bunk B."/>
            <person name="Jeske O."/>
            <person name="Meyerdierks A."/>
            <person name="Storesund J.E."/>
            <person name="Kallscheuer N."/>
            <person name="Luecker S."/>
            <person name="Lage O.M."/>
            <person name="Pohl T."/>
            <person name="Merkel B.J."/>
            <person name="Hornburger P."/>
            <person name="Mueller R.-W."/>
            <person name="Bruemmer F."/>
            <person name="Labrenz M."/>
            <person name="Spormann A.M."/>
            <person name="Op den Camp H."/>
            <person name="Overmann J."/>
            <person name="Amann R."/>
            <person name="Jetten M.S.M."/>
            <person name="Mascher T."/>
            <person name="Medema M.H."/>
            <person name="Devos D.P."/>
            <person name="Kaster A.-K."/>
            <person name="Ovreas L."/>
            <person name="Rohde M."/>
            <person name="Galperin M.Y."/>
            <person name="Jogler C."/>
        </authorList>
    </citation>
    <scope>NUCLEOTIDE SEQUENCE [LARGE SCALE GENOMIC DNA]</scope>
    <source>
        <strain evidence="1 2">TBK1r</strain>
    </source>
</reference>
<sequence>MPERNSPCPCGSGKKFKYCCKNSFRDESRHQDASIPSYSEILESGFQLDNEQKKLLGKIARSTIAAEPKIGCLAPVLSGSLCGRKSIKSHTVSKSRELGSIAENGFVLSTNKKATSVLSESRNPFGKIPLKEASAFPGFCSHHDLTLFKPIDDEDWSGSREQAFLLGYRAICSELFAKLYQSEAFLPAVMSLAPSFQQDYWRGFQEGTNLALKQLRDTKRIADDQLLNNSYKKRFIAVSLGRDFPIRVGGCLAPDFDFQGRQCFDLSDYETPVQNISMATHTTSGDVVGVFTWFADCAEISRFCDSFCNIRRDHQRAAFAQACIEICEHTYLSPEWWQSIPEGKASKISARFLDSTPGKRLPNYLIRNALYDCV</sequence>
<dbReference type="EMBL" id="CP036432">
    <property type="protein sequence ID" value="QDV87412.1"/>
    <property type="molecule type" value="Genomic_DNA"/>
</dbReference>
<name>A0ABX5XZE8_9BACT</name>
<organism evidence="1 2">
    <name type="scientific">Stieleria magnilauensis</name>
    <dbReference type="NCBI Taxonomy" id="2527963"/>
    <lineage>
        <taxon>Bacteria</taxon>
        <taxon>Pseudomonadati</taxon>
        <taxon>Planctomycetota</taxon>
        <taxon>Planctomycetia</taxon>
        <taxon>Pirellulales</taxon>
        <taxon>Pirellulaceae</taxon>
        <taxon>Stieleria</taxon>
    </lineage>
</organism>
<proteinExistence type="predicted"/>
<dbReference type="Proteomes" id="UP000318081">
    <property type="component" value="Chromosome"/>
</dbReference>
<gene>
    <name evidence="1" type="ORF">TBK1r_64420</name>
</gene>
<evidence type="ECO:0000313" key="1">
    <source>
        <dbReference type="EMBL" id="QDV87412.1"/>
    </source>
</evidence>
<keyword evidence="2" id="KW-1185">Reference proteome</keyword>
<dbReference type="Gene3D" id="3.10.450.50">
    <property type="match status" value="1"/>
</dbReference>
<accession>A0ABX5XZE8</accession>
<dbReference type="InterPro" id="IPR004027">
    <property type="entry name" value="SEC_C_motif"/>
</dbReference>
<evidence type="ECO:0000313" key="2">
    <source>
        <dbReference type="Proteomes" id="UP000318081"/>
    </source>
</evidence>
<dbReference type="Pfam" id="PF02810">
    <property type="entry name" value="SEC-C"/>
    <property type="match status" value="1"/>
</dbReference>